<evidence type="ECO:0000313" key="2">
    <source>
        <dbReference type="EMBL" id="OSX78972.1"/>
    </source>
</evidence>
<organism evidence="2 3">
    <name type="scientific">Porphyra umbilicalis</name>
    <name type="common">Purple laver</name>
    <name type="synonym">Red alga</name>
    <dbReference type="NCBI Taxonomy" id="2786"/>
    <lineage>
        <taxon>Eukaryota</taxon>
        <taxon>Rhodophyta</taxon>
        <taxon>Bangiophyceae</taxon>
        <taxon>Bangiales</taxon>
        <taxon>Bangiaceae</taxon>
        <taxon>Porphyra</taxon>
    </lineage>
</organism>
<dbReference type="AlphaFoldDB" id="A0A1X6PDM5"/>
<keyword evidence="3" id="KW-1185">Reference proteome</keyword>
<reference evidence="2 3" key="1">
    <citation type="submission" date="2017-03" db="EMBL/GenBank/DDBJ databases">
        <title>WGS assembly of Porphyra umbilicalis.</title>
        <authorList>
            <person name="Brawley S.H."/>
            <person name="Blouin N.A."/>
            <person name="Ficko-Blean E."/>
            <person name="Wheeler G.L."/>
            <person name="Lohr M."/>
            <person name="Goodson H.V."/>
            <person name="Jenkins J.W."/>
            <person name="Blaby-Haas C.E."/>
            <person name="Helliwell K.E."/>
            <person name="Chan C."/>
            <person name="Marriage T."/>
            <person name="Bhattacharya D."/>
            <person name="Klein A.S."/>
            <person name="Badis Y."/>
            <person name="Brodie J."/>
            <person name="Cao Y."/>
            <person name="Collen J."/>
            <person name="Dittami S.M."/>
            <person name="Gachon C.M."/>
            <person name="Green B.R."/>
            <person name="Karpowicz S."/>
            <person name="Kim J.W."/>
            <person name="Kudahl U."/>
            <person name="Lin S."/>
            <person name="Michel G."/>
            <person name="Mittag M."/>
            <person name="Olson B.J."/>
            <person name="Pangilinan J."/>
            <person name="Peng Y."/>
            <person name="Qiu H."/>
            <person name="Shu S."/>
            <person name="Singer J.T."/>
            <person name="Smith A.G."/>
            <person name="Sprecher B.N."/>
            <person name="Wagner V."/>
            <person name="Wang W."/>
            <person name="Wang Z.-Y."/>
            <person name="Yan J."/>
            <person name="Yarish C."/>
            <person name="Zoeuner-Riek S."/>
            <person name="Zhuang Y."/>
            <person name="Zou Y."/>
            <person name="Lindquist E.A."/>
            <person name="Grimwood J."/>
            <person name="Barry K."/>
            <person name="Rokhsar D.S."/>
            <person name="Schmutz J."/>
            <person name="Stiller J.W."/>
            <person name="Grossman A.R."/>
            <person name="Prochnik S.E."/>
        </authorList>
    </citation>
    <scope>NUCLEOTIDE SEQUENCE [LARGE SCALE GENOMIC DNA]</scope>
    <source>
        <strain evidence="2">4086291</strain>
    </source>
</reference>
<evidence type="ECO:0000256" key="1">
    <source>
        <dbReference type="SAM" id="MobiDB-lite"/>
    </source>
</evidence>
<evidence type="ECO:0000313" key="3">
    <source>
        <dbReference type="Proteomes" id="UP000218209"/>
    </source>
</evidence>
<dbReference type="EMBL" id="KV918800">
    <property type="protein sequence ID" value="OSX78972.1"/>
    <property type="molecule type" value="Genomic_DNA"/>
</dbReference>
<proteinExistence type="predicted"/>
<feature type="compositionally biased region" description="Acidic residues" evidence="1">
    <location>
        <begin position="311"/>
        <end position="323"/>
    </location>
</feature>
<protein>
    <submittedName>
        <fullName evidence="2">Uncharacterized protein</fullName>
    </submittedName>
</protein>
<sequence length="323" mass="35750">MSFDETRDELKKVVTPAMIRSVEAPVQYAMMIKNAADPLCKGDVYTPFTPPQGQGSNTNAHVHLRADRATYSSMKTLKAQIDVGGSKPEVFRDWNNIRSKDTSHRHVLLKSQVKAVRHDYRSGFRRVIYMLFIYPLFHADRADVSIHMLFPNAAEPGAAEAEGSEYFAYERSVVCCASGSVNESDVMQRRCVVKKRRCLVEDQKTVLAEAVPDNSFEWGAANLKAAAVTARIMIMDTAFDWHAGGPVDHVGDVVDGPRAWRLLMPKATSREGMDKEVETMTPADMDAYEAGRDADREGEDVGDGGPLVDPPVDDDDYDFGLGA</sequence>
<accession>A0A1X6PDM5</accession>
<name>A0A1X6PDM5_PORUM</name>
<dbReference type="Proteomes" id="UP000218209">
    <property type="component" value="Unassembled WGS sequence"/>
</dbReference>
<gene>
    <name evidence="2" type="ORF">BU14_0093s0014</name>
</gene>
<feature type="region of interest" description="Disordered" evidence="1">
    <location>
        <begin position="271"/>
        <end position="323"/>
    </location>
</feature>